<dbReference type="EMBL" id="JAUOZS010000001">
    <property type="protein sequence ID" value="MDT8903037.1"/>
    <property type="molecule type" value="Genomic_DNA"/>
</dbReference>
<evidence type="ECO:0000256" key="1">
    <source>
        <dbReference type="ARBA" id="ARBA00001946"/>
    </source>
</evidence>
<evidence type="ECO:0000256" key="8">
    <source>
        <dbReference type="ARBA" id="ARBA00022842"/>
    </source>
</evidence>
<evidence type="ECO:0000313" key="14">
    <source>
        <dbReference type="Proteomes" id="UP001254848"/>
    </source>
</evidence>
<keyword evidence="8" id="KW-0460">Magnesium</keyword>
<keyword evidence="3" id="KW-0515">Mutator protein</keyword>
<name>A0ABU3P1W8_9FIRM</name>
<dbReference type="Gene3D" id="3.90.79.10">
    <property type="entry name" value="Nucleoside Triphosphate Pyrophosphohydrolase"/>
    <property type="match status" value="1"/>
</dbReference>
<dbReference type="InterPro" id="IPR047127">
    <property type="entry name" value="MutT-like"/>
</dbReference>
<organism evidence="13 14">
    <name type="scientific">Anaeroselena agilis</name>
    <dbReference type="NCBI Taxonomy" id="3063788"/>
    <lineage>
        <taxon>Bacteria</taxon>
        <taxon>Bacillati</taxon>
        <taxon>Bacillota</taxon>
        <taxon>Negativicutes</taxon>
        <taxon>Acetonemataceae</taxon>
        <taxon>Anaeroselena</taxon>
    </lineage>
</organism>
<dbReference type="CDD" id="cd03425">
    <property type="entry name" value="NUDIX_MutT_NudA_like"/>
    <property type="match status" value="1"/>
</dbReference>
<gene>
    <name evidence="13" type="primary">mutT</name>
    <name evidence="13" type="ORF">Q4T40_17510</name>
</gene>
<keyword evidence="4" id="KW-0235">DNA replication</keyword>
<dbReference type="PRINTS" id="PR00502">
    <property type="entry name" value="NUDIXFAMILY"/>
</dbReference>
<dbReference type="PANTHER" id="PTHR47707">
    <property type="entry name" value="8-OXO-DGTP DIPHOSPHATASE"/>
    <property type="match status" value="1"/>
</dbReference>
<sequence length="137" mass="15352">MLIKVTAAIIVKDNAIFIAKRGPEGRFAHRWEFPGGKIEPGESPEDCLRREMAEEFAIDVRVGEFFTESLHTFPGGEILVFAYFCRWTGGDIRPVEHEEYRWVAASELGGYDFAPADVPIAAKLMREFPGTTAATEK</sequence>
<dbReference type="NCBIfam" id="TIGR00586">
    <property type="entry name" value="mutt"/>
    <property type="match status" value="1"/>
</dbReference>
<dbReference type="PROSITE" id="PS51462">
    <property type="entry name" value="NUDIX"/>
    <property type="match status" value="1"/>
</dbReference>
<dbReference type="InterPro" id="IPR003561">
    <property type="entry name" value="Mutator_MutT"/>
</dbReference>
<dbReference type="SUPFAM" id="SSF55811">
    <property type="entry name" value="Nudix"/>
    <property type="match status" value="1"/>
</dbReference>
<evidence type="ECO:0000256" key="3">
    <source>
        <dbReference type="ARBA" id="ARBA00022457"/>
    </source>
</evidence>
<accession>A0ABU3P1W8</accession>
<keyword evidence="6" id="KW-0227">DNA damage</keyword>
<dbReference type="RefSeq" id="WP_413781499.1">
    <property type="nucleotide sequence ID" value="NZ_JAUOZS010000001.1"/>
</dbReference>
<dbReference type="InterPro" id="IPR015797">
    <property type="entry name" value="NUDIX_hydrolase-like_dom_sf"/>
</dbReference>
<evidence type="ECO:0000256" key="11">
    <source>
        <dbReference type="ARBA" id="ARBA00038905"/>
    </source>
</evidence>
<dbReference type="InterPro" id="IPR020476">
    <property type="entry name" value="Nudix_hydrolase"/>
</dbReference>
<keyword evidence="14" id="KW-1185">Reference proteome</keyword>
<evidence type="ECO:0000256" key="9">
    <source>
        <dbReference type="ARBA" id="ARBA00023204"/>
    </source>
</evidence>
<evidence type="ECO:0000313" key="13">
    <source>
        <dbReference type="EMBL" id="MDT8903037.1"/>
    </source>
</evidence>
<reference evidence="13 14" key="1">
    <citation type="submission" date="2023-07" db="EMBL/GenBank/DDBJ databases">
        <title>The novel representative of Negativicutes class, Anaeroselena agilis gen. nov. sp. nov.</title>
        <authorList>
            <person name="Prokofeva M.I."/>
            <person name="Elcheninov A.G."/>
            <person name="Klyukina A."/>
            <person name="Kublanov I.V."/>
            <person name="Frolov E.N."/>
            <person name="Podosokorskaya O.A."/>
        </authorList>
    </citation>
    <scope>NUCLEOTIDE SEQUENCE [LARGE SCALE GENOMIC DNA]</scope>
    <source>
        <strain evidence="13 14">4137-cl</strain>
    </source>
</reference>
<evidence type="ECO:0000256" key="2">
    <source>
        <dbReference type="ARBA" id="ARBA00005582"/>
    </source>
</evidence>
<evidence type="ECO:0000256" key="10">
    <source>
        <dbReference type="ARBA" id="ARBA00035861"/>
    </source>
</evidence>
<feature type="domain" description="Nudix hydrolase" evidence="12">
    <location>
        <begin position="1"/>
        <end position="126"/>
    </location>
</feature>
<dbReference type="Proteomes" id="UP001254848">
    <property type="component" value="Unassembled WGS sequence"/>
</dbReference>
<comment type="catalytic activity">
    <reaction evidence="10">
        <text>8-oxo-dGTP + H2O = 8-oxo-dGMP + diphosphate + H(+)</text>
        <dbReference type="Rhea" id="RHEA:31575"/>
        <dbReference type="ChEBI" id="CHEBI:15377"/>
        <dbReference type="ChEBI" id="CHEBI:15378"/>
        <dbReference type="ChEBI" id="CHEBI:33019"/>
        <dbReference type="ChEBI" id="CHEBI:63224"/>
        <dbReference type="ChEBI" id="CHEBI:77896"/>
        <dbReference type="EC" id="3.6.1.55"/>
    </reaction>
</comment>
<evidence type="ECO:0000256" key="5">
    <source>
        <dbReference type="ARBA" id="ARBA00022723"/>
    </source>
</evidence>
<keyword evidence="9" id="KW-0234">DNA repair</keyword>
<comment type="caution">
    <text evidence="13">The sequence shown here is derived from an EMBL/GenBank/DDBJ whole genome shotgun (WGS) entry which is preliminary data.</text>
</comment>
<dbReference type="InterPro" id="IPR000086">
    <property type="entry name" value="NUDIX_hydrolase_dom"/>
</dbReference>
<proteinExistence type="inferred from homology"/>
<keyword evidence="7" id="KW-0378">Hydrolase</keyword>
<evidence type="ECO:0000256" key="6">
    <source>
        <dbReference type="ARBA" id="ARBA00022763"/>
    </source>
</evidence>
<evidence type="ECO:0000259" key="12">
    <source>
        <dbReference type="PROSITE" id="PS51462"/>
    </source>
</evidence>
<comment type="similarity">
    <text evidence="2">Belongs to the Nudix hydrolase family.</text>
</comment>
<dbReference type="PANTHER" id="PTHR47707:SF1">
    <property type="entry name" value="NUDIX HYDROLASE FAMILY PROTEIN"/>
    <property type="match status" value="1"/>
</dbReference>
<evidence type="ECO:0000256" key="7">
    <source>
        <dbReference type="ARBA" id="ARBA00022801"/>
    </source>
</evidence>
<comment type="cofactor">
    <cofactor evidence="1">
        <name>Mg(2+)</name>
        <dbReference type="ChEBI" id="CHEBI:18420"/>
    </cofactor>
</comment>
<keyword evidence="5" id="KW-0479">Metal-binding</keyword>
<dbReference type="EC" id="3.6.1.55" evidence="11"/>
<evidence type="ECO:0000256" key="4">
    <source>
        <dbReference type="ARBA" id="ARBA00022705"/>
    </source>
</evidence>
<protein>
    <recommendedName>
        <fullName evidence="11">8-oxo-dGTP diphosphatase</fullName>
        <ecNumber evidence="11">3.6.1.55</ecNumber>
    </recommendedName>
</protein>
<dbReference type="Pfam" id="PF00293">
    <property type="entry name" value="NUDIX"/>
    <property type="match status" value="1"/>
</dbReference>